<dbReference type="SUPFAM" id="SSF81301">
    <property type="entry name" value="Nucleotidyltransferase"/>
    <property type="match status" value="1"/>
</dbReference>
<evidence type="ECO:0000256" key="1">
    <source>
        <dbReference type="ARBA" id="ARBA00001946"/>
    </source>
</evidence>
<evidence type="ECO:0000256" key="9">
    <source>
        <dbReference type="ARBA" id="ARBA00038276"/>
    </source>
</evidence>
<accession>A0A3B1B5X2</accession>
<dbReference type="InterPro" id="IPR052038">
    <property type="entry name" value="Type-VII_TA_antitoxin"/>
</dbReference>
<dbReference type="Pfam" id="PF01909">
    <property type="entry name" value="NTP_transf_2"/>
    <property type="match status" value="1"/>
</dbReference>
<keyword evidence="4" id="KW-0548">Nucleotidyltransferase</keyword>
<keyword evidence="6" id="KW-0547">Nucleotide-binding</keyword>
<feature type="non-terminal residue" evidence="11">
    <location>
        <position position="1"/>
    </location>
</feature>
<dbReference type="GO" id="GO:0005524">
    <property type="term" value="F:ATP binding"/>
    <property type="evidence" value="ECO:0007669"/>
    <property type="project" value="UniProtKB-KW"/>
</dbReference>
<evidence type="ECO:0000256" key="7">
    <source>
        <dbReference type="ARBA" id="ARBA00022840"/>
    </source>
</evidence>
<dbReference type="InterPro" id="IPR002934">
    <property type="entry name" value="Polymerase_NTP_transf_dom"/>
</dbReference>
<keyword evidence="3 11" id="KW-0808">Transferase</keyword>
<dbReference type="Gene3D" id="3.30.460.10">
    <property type="entry name" value="Beta Polymerase, domain 2"/>
    <property type="match status" value="1"/>
</dbReference>
<dbReference type="InterPro" id="IPR043519">
    <property type="entry name" value="NT_sf"/>
</dbReference>
<dbReference type="CDD" id="cd05403">
    <property type="entry name" value="NT_KNTase_like"/>
    <property type="match status" value="1"/>
</dbReference>
<evidence type="ECO:0000313" key="11">
    <source>
        <dbReference type="EMBL" id="VAX13696.1"/>
    </source>
</evidence>
<keyword evidence="5" id="KW-0479">Metal-binding</keyword>
<comment type="similarity">
    <text evidence="9">Belongs to the MntA antitoxin family.</text>
</comment>
<evidence type="ECO:0000256" key="6">
    <source>
        <dbReference type="ARBA" id="ARBA00022741"/>
    </source>
</evidence>
<feature type="domain" description="Polymerase nucleotidyl transferase" evidence="10">
    <location>
        <begin position="2"/>
        <end position="69"/>
    </location>
</feature>
<dbReference type="PANTHER" id="PTHR33571">
    <property type="entry name" value="SSL8005 PROTEIN"/>
    <property type="match status" value="1"/>
</dbReference>
<keyword evidence="7" id="KW-0067">ATP-binding</keyword>
<dbReference type="PANTHER" id="PTHR33571:SF12">
    <property type="entry name" value="BSL3053 PROTEIN"/>
    <property type="match status" value="1"/>
</dbReference>
<gene>
    <name evidence="11" type="ORF">MNBD_GAMMA24-2181</name>
</gene>
<name>A0A3B1B5X2_9ZZZZ</name>
<dbReference type="GO" id="GO:0046872">
    <property type="term" value="F:metal ion binding"/>
    <property type="evidence" value="ECO:0007669"/>
    <property type="project" value="UniProtKB-KW"/>
</dbReference>
<reference evidence="11" key="1">
    <citation type="submission" date="2018-06" db="EMBL/GenBank/DDBJ databases">
        <authorList>
            <person name="Zhirakovskaya E."/>
        </authorList>
    </citation>
    <scope>NUCLEOTIDE SEQUENCE</scope>
</reference>
<dbReference type="AlphaFoldDB" id="A0A3B1B5X2"/>
<evidence type="ECO:0000256" key="3">
    <source>
        <dbReference type="ARBA" id="ARBA00022679"/>
    </source>
</evidence>
<evidence type="ECO:0000256" key="2">
    <source>
        <dbReference type="ARBA" id="ARBA00022649"/>
    </source>
</evidence>
<evidence type="ECO:0000256" key="8">
    <source>
        <dbReference type="ARBA" id="ARBA00022842"/>
    </source>
</evidence>
<evidence type="ECO:0000256" key="5">
    <source>
        <dbReference type="ARBA" id="ARBA00022723"/>
    </source>
</evidence>
<sequence>RRFGVTHLALFGSTVRDQARPDSDVDIVIAFDRPATSKSYFGVQFLLEDELGRPVDLVTEKAMRPELRPYIDREAINV</sequence>
<keyword evidence="2" id="KW-1277">Toxin-antitoxin system</keyword>
<organism evidence="11">
    <name type="scientific">hydrothermal vent metagenome</name>
    <dbReference type="NCBI Taxonomy" id="652676"/>
    <lineage>
        <taxon>unclassified sequences</taxon>
        <taxon>metagenomes</taxon>
        <taxon>ecological metagenomes</taxon>
    </lineage>
</organism>
<dbReference type="GO" id="GO:0016779">
    <property type="term" value="F:nucleotidyltransferase activity"/>
    <property type="evidence" value="ECO:0007669"/>
    <property type="project" value="UniProtKB-KW"/>
</dbReference>
<dbReference type="EMBL" id="UOFZ01000131">
    <property type="protein sequence ID" value="VAX13696.1"/>
    <property type="molecule type" value="Genomic_DNA"/>
</dbReference>
<keyword evidence="8" id="KW-0460">Magnesium</keyword>
<protein>
    <submittedName>
        <fullName evidence="11">Nucleotidyltransferase domain protein, BT0168 group</fullName>
    </submittedName>
</protein>
<evidence type="ECO:0000259" key="10">
    <source>
        <dbReference type="Pfam" id="PF01909"/>
    </source>
</evidence>
<comment type="cofactor">
    <cofactor evidence="1">
        <name>Mg(2+)</name>
        <dbReference type="ChEBI" id="CHEBI:18420"/>
    </cofactor>
</comment>
<evidence type="ECO:0000256" key="4">
    <source>
        <dbReference type="ARBA" id="ARBA00022695"/>
    </source>
</evidence>
<proteinExistence type="inferred from homology"/>